<keyword evidence="2" id="KW-0732">Signal</keyword>
<dbReference type="SUPFAM" id="SSF49299">
    <property type="entry name" value="PKD domain"/>
    <property type="match status" value="1"/>
</dbReference>
<evidence type="ECO:0000256" key="1">
    <source>
        <dbReference type="SAM" id="MobiDB-lite"/>
    </source>
</evidence>
<reference evidence="4 5" key="1">
    <citation type="submission" date="2019-07" db="EMBL/GenBank/DDBJ databases">
        <title>Whole genome shotgun sequence of Cellulomonas composti NBRC 100758.</title>
        <authorList>
            <person name="Hosoyama A."/>
            <person name="Uohara A."/>
            <person name="Ohji S."/>
            <person name="Ichikawa N."/>
        </authorList>
    </citation>
    <scope>NUCLEOTIDE SEQUENCE [LARGE SCALE GENOMIC DNA]</scope>
    <source>
        <strain evidence="4 5">NBRC 100758</strain>
    </source>
</reference>
<comment type="caution">
    <text evidence="4">The sequence shown here is derived from an EMBL/GenBank/DDBJ whole genome shotgun (WGS) entry which is preliminary data.</text>
</comment>
<dbReference type="InterPro" id="IPR035986">
    <property type="entry name" value="PKD_dom_sf"/>
</dbReference>
<proteinExistence type="predicted"/>
<keyword evidence="5" id="KW-1185">Reference proteome</keyword>
<dbReference type="PROSITE" id="PS50093">
    <property type="entry name" value="PKD"/>
    <property type="match status" value="1"/>
</dbReference>
<dbReference type="EMBL" id="BJWG01000004">
    <property type="protein sequence ID" value="GEL94494.1"/>
    <property type="molecule type" value="Genomic_DNA"/>
</dbReference>
<dbReference type="InterPro" id="IPR006311">
    <property type="entry name" value="TAT_signal"/>
</dbReference>
<dbReference type="InterPro" id="IPR000601">
    <property type="entry name" value="PKD_dom"/>
</dbReference>
<feature type="compositionally biased region" description="Pro residues" evidence="1">
    <location>
        <begin position="340"/>
        <end position="350"/>
    </location>
</feature>
<organism evidence="4 5">
    <name type="scientific">Cellulomonas composti</name>
    <dbReference type="NCBI Taxonomy" id="266130"/>
    <lineage>
        <taxon>Bacteria</taxon>
        <taxon>Bacillati</taxon>
        <taxon>Actinomycetota</taxon>
        <taxon>Actinomycetes</taxon>
        <taxon>Micrococcales</taxon>
        <taxon>Cellulomonadaceae</taxon>
        <taxon>Cellulomonas</taxon>
    </lineage>
</organism>
<accession>A0A511J922</accession>
<evidence type="ECO:0000259" key="3">
    <source>
        <dbReference type="PROSITE" id="PS50093"/>
    </source>
</evidence>
<dbReference type="Gene3D" id="3.60.21.10">
    <property type="match status" value="1"/>
</dbReference>
<dbReference type="InterPro" id="IPR013783">
    <property type="entry name" value="Ig-like_fold"/>
</dbReference>
<evidence type="ECO:0000313" key="4">
    <source>
        <dbReference type="EMBL" id="GEL94494.1"/>
    </source>
</evidence>
<protein>
    <recommendedName>
        <fullName evidence="3">PKD domain-containing protein</fullName>
    </recommendedName>
</protein>
<dbReference type="Gene3D" id="2.60.40.10">
    <property type="entry name" value="Immunoglobulins"/>
    <property type="match status" value="1"/>
</dbReference>
<dbReference type="PANTHER" id="PTHR43143">
    <property type="entry name" value="METALLOPHOSPHOESTERASE, CALCINEURIN SUPERFAMILY"/>
    <property type="match status" value="1"/>
</dbReference>
<dbReference type="RefSeq" id="WP_146842191.1">
    <property type="nucleotide sequence ID" value="NZ_BJWG01000004.1"/>
</dbReference>
<dbReference type="PANTHER" id="PTHR43143:SF5">
    <property type="entry name" value="SECRETED PROTEIN"/>
    <property type="match status" value="1"/>
</dbReference>
<dbReference type="CDD" id="cd00146">
    <property type="entry name" value="PKD"/>
    <property type="match status" value="1"/>
</dbReference>
<evidence type="ECO:0000313" key="5">
    <source>
        <dbReference type="Proteomes" id="UP000321720"/>
    </source>
</evidence>
<dbReference type="SUPFAM" id="SSF101447">
    <property type="entry name" value="Formin homology 2 domain (FH2 domain)"/>
    <property type="match status" value="1"/>
</dbReference>
<dbReference type="SUPFAM" id="SSF56300">
    <property type="entry name" value="Metallo-dependent phosphatases"/>
    <property type="match status" value="1"/>
</dbReference>
<dbReference type="SMART" id="SM00089">
    <property type="entry name" value="PKD"/>
    <property type="match status" value="1"/>
</dbReference>
<feature type="signal peptide" evidence="2">
    <location>
        <begin position="1"/>
        <end position="28"/>
    </location>
</feature>
<dbReference type="InterPro" id="IPR051918">
    <property type="entry name" value="STPP_CPPED1"/>
</dbReference>
<dbReference type="GO" id="GO:0005975">
    <property type="term" value="P:carbohydrate metabolic process"/>
    <property type="evidence" value="ECO:0007669"/>
    <property type="project" value="UniProtKB-ARBA"/>
</dbReference>
<gene>
    <name evidence="4" type="ORF">CCO02nite_11520</name>
</gene>
<dbReference type="AlphaFoldDB" id="A0A511J922"/>
<dbReference type="OrthoDB" id="9772095at2"/>
<feature type="region of interest" description="Disordered" evidence="1">
    <location>
        <begin position="330"/>
        <end position="353"/>
    </location>
</feature>
<dbReference type="PROSITE" id="PS51318">
    <property type="entry name" value="TAT"/>
    <property type="match status" value="1"/>
</dbReference>
<sequence length="856" mass="88366">MSRSRPLLALTAAAALALGAATVPPAAADDPAPFTLVVLPDTQSYTKSATNHPIMAAQTQWIVDSRASLGTAFVAQVGDLVEFEDNLTNWDRASQYMGTLDAAGVPNAVLPGNHDMDITTGAIDRFRTYFPPSRYQGAAWTPASAQYGGYLGQNQFGPDAVDRGNADSYSLFSAGGMDFLLLSLEFNATDAALDWARRVLAAHPQRRAIVATHSYVDLSGALTKQVLRRDGGGNSGQAMWDELISTSCNVFLVVSGHFHAGTAGEARRTDTNACGRPVQAVLSDYQERPHGGDGWLRYYTFDPTADEIRAYTYSPTLGQYETDADSQFVLPYAMGDDDPPPPPPPPPPPSGLAADAFTRTSASGWGSADVGGAWSVAGSASRYTVNGGAGRITVPPGSTLTATLAGVQSTSADLRIGLWLDRVPDQAAYLTLSGRVVGTADYGARLKILPTGAVQLHATRTGTVLAGGTVPGLTIAAGARLEARVQVDGTAPTTVRARIWPAGSTEPTAWQVTATDATTALQVNGAPRLSVYHSSSATGGPLVVSFDDLAVSAVGSTPPPPPPPNQAPTARLAVQTDGLTVLADSSTSTDADGTIVARTWAFGDGAESWGVTAEHTYDAPGTYTVELTVTDDDGGVDAAQAVVQVDEQPPDQPLALDGFARTVANGWGSADVGGAWATVGTASRWSVGSGVGRVVVPAGSTMTATLPVTSSALDVTATFALSAVPDATTYLGLVGRVAGTQDYSARIKLTPGVAPQLHLVRSGTVLGGGSIGGAVLAAGDRLHVRLQVQGTSPTTLRARAWRDGTPEPSTWSVVATDTTAALQVAGAPRLSAYQSSSATTGPLTVSWDDVRVDALP</sequence>
<dbReference type="Pfam" id="PF18911">
    <property type="entry name" value="PKD_4"/>
    <property type="match status" value="1"/>
</dbReference>
<evidence type="ECO:0000256" key="2">
    <source>
        <dbReference type="SAM" id="SignalP"/>
    </source>
</evidence>
<dbReference type="InterPro" id="IPR029052">
    <property type="entry name" value="Metallo-depent_PP-like"/>
</dbReference>
<feature type="domain" description="PKD" evidence="3">
    <location>
        <begin position="567"/>
        <end position="645"/>
    </location>
</feature>
<dbReference type="InterPro" id="IPR022409">
    <property type="entry name" value="PKD/Chitinase_dom"/>
</dbReference>
<feature type="chain" id="PRO_5022022719" description="PKD domain-containing protein" evidence="2">
    <location>
        <begin position="29"/>
        <end position="856"/>
    </location>
</feature>
<dbReference type="Proteomes" id="UP000321720">
    <property type="component" value="Unassembled WGS sequence"/>
</dbReference>
<name>A0A511J922_9CELL</name>